<protein>
    <recommendedName>
        <fullName evidence="2">DUF4220 domain-containing protein</fullName>
    </recommendedName>
</protein>
<keyword evidence="1" id="KW-0812">Transmembrane</keyword>
<reference evidence="3 4" key="1">
    <citation type="journal article" date="2020" name="Nat. Food">
        <title>A phased Vanilla planifolia genome enables genetic improvement of flavour and production.</title>
        <authorList>
            <person name="Hasing T."/>
            <person name="Tang H."/>
            <person name="Brym M."/>
            <person name="Khazi F."/>
            <person name="Huang T."/>
            <person name="Chambers A.H."/>
        </authorList>
    </citation>
    <scope>NUCLEOTIDE SEQUENCE [LARGE SCALE GENOMIC DNA]</scope>
    <source>
        <tissue evidence="3">Leaf</tissue>
    </source>
</reference>
<dbReference type="EMBL" id="JADCNM010000002">
    <property type="protein sequence ID" value="KAG0495204.1"/>
    <property type="molecule type" value="Genomic_DNA"/>
</dbReference>
<accession>A0A835VC31</accession>
<name>A0A835VC31_VANPL</name>
<dbReference type="AlphaFoldDB" id="A0A835VC31"/>
<dbReference type="Pfam" id="PF13968">
    <property type="entry name" value="DUF4220"/>
    <property type="match status" value="1"/>
</dbReference>
<organism evidence="3 4">
    <name type="scientific">Vanilla planifolia</name>
    <name type="common">Vanilla</name>
    <dbReference type="NCBI Taxonomy" id="51239"/>
    <lineage>
        <taxon>Eukaryota</taxon>
        <taxon>Viridiplantae</taxon>
        <taxon>Streptophyta</taxon>
        <taxon>Embryophyta</taxon>
        <taxon>Tracheophyta</taxon>
        <taxon>Spermatophyta</taxon>
        <taxon>Magnoliopsida</taxon>
        <taxon>Liliopsida</taxon>
        <taxon>Asparagales</taxon>
        <taxon>Orchidaceae</taxon>
        <taxon>Vanilloideae</taxon>
        <taxon>Vanilleae</taxon>
        <taxon>Vanilla</taxon>
    </lineage>
</organism>
<gene>
    <name evidence="3" type="ORF">HPP92_006198</name>
</gene>
<keyword evidence="1" id="KW-0472">Membrane</keyword>
<feature type="transmembrane region" description="Helical" evidence="1">
    <location>
        <begin position="32"/>
        <end position="49"/>
    </location>
</feature>
<evidence type="ECO:0000259" key="2">
    <source>
        <dbReference type="Pfam" id="PF13968"/>
    </source>
</evidence>
<dbReference type="InterPro" id="IPR025315">
    <property type="entry name" value="DUF4220"/>
</dbReference>
<proteinExistence type="predicted"/>
<evidence type="ECO:0000256" key="1">
    <source>
        <dbReference type="SAM" id="Phobius"/>
    </source>
</evidence>
<feature type="domain" description="DUF4220" evidence="2">
    <location>
        <begin position="1"/>
        <end position="55"/>
    </location>
</feature>
<dbReference type="Proteomes" id="UP000639772">
    <property type="component" value="Unassembled WGS sequence"/>
</dbReference>
<evidence type="ECO:0000313" key="3">
    <source>
        <dbReference type="EMBL" id="KAG0495204.1"/>
    </source>
</evidence>
<keyword evidence="1" id="KW-1133">Transmembrane helix</keyword>
<feature type="transmembrane region" description="Helical" evidence="1">
    <location>
        <begin position="7"/>
        <end position="26"/>
    </location>
</feature>
<evidence type="ECO:0000313" key="4">
    <source>
        <dbReference type="Proteomes" id="UP000639772"/>
    </source>
</evidence>
<comment type="caution">
    <text evidence="3">The sequence shown here is derived from an EMBL/GenBank/DDBJ whole genome shotgun (WGS) entry which is preliminary data.</text>
</comment>
<sequence>MEDNELWARHLLVLAYELIIAIYVMLQSLPRNLLLTPTLLIFFLAIVKYEERSYKRASTS</sequence>